<dbReference type="RefSeq" id="WP_033698205.1">
    <property type="nucleotide sequence ID" value="NZ_JARSYF010000051.1"/>
</dbReference>
<evidence type="ECO:0000313" key="2">
    <source>
        <dbReference type="Proteomes" id="UP000191057"/>
    </source>
</evidence>
<keyword evidence="1" id="KW-0614">Plasmid</keyword>
<accession>A0A9W3XMF4</accession>
<dbReference type="EMBL" id="CP020005">
    <property type="protein sequence ID" value="AQY42688.1"/>
    <property type="molecule type" value="Genomic_DNA"/>
</dbReference>
<gene>
    <name evidence="1" type="ORF">B4918_33075</name>
</gene>
<name>A0A9W3XMF4_BACTU</name>
<reference evidence="1 2" key="1">
    <citation type="submission" date="2017-03" db="EMBL/GenBank/DDBJ databases">
        <title>Complete genome sequence of Bacillus thuringiensis L-7601, a novel melanin producing strain.</title>
        <authorList>
            <person name="Cai J."/>
            <person name="Cao Z."/>
            <person name="Tan T."/>
        </authorList>
    </citation>
    <scope>NUCLEOTIDE SEQUENCE [LARGE SCALE GENOMIC DNA]</scope>
    <source>
        <strain evidence="1 2">L-7601</strain>
        <plasmid evidence="1 2">unnamed3</plasmid>
    </source>
</reference>
<evidence type="ECO:0000313" key="1">
    <source>
        <dbReference type="EMBL" id="AQY42688.1"/>
    </source>
</evidence>
<protein>
    <submittedName>
        <fullName evidence="1">Uncharacterized protein</fullName>
    </submittedName>
</protein>
<sequence>MRLKQFKKMLDQGAIPIDLTDQFGKPLRQFDKIQYENEFYLIIWHPIYKEFVGSHETGDWIPYTDLHQSVWIENLKEHYASKN</sequence>
<proteinExistence type="predicted"/>
<dbReference type="Proteomes" id="UP000191057">
    <property type="component" value="Plasmid unnamed3"/>
</dbReference>
<dbReference type="AlphaFoldDB" id="A0A9W3XMF4"/>
<geneLocation type="plasmid" evidence="1 2">
    <name>unnamed3</name>
</geneLocation>
<organism evidence="1 2">
    <name type="scientific">Bacillus thuringiensis</name>
    <dbReference type="NCBI Taxonomy" id="1428"/>
    <lineage>
        <taxon>Bacteria</taxon>
        <taxon>Bacillati</taxon>
        <taxon>Bacillota</taxon>
        <taxon>Bacilli</taxon>
        <taxon>Bacillales</taxon>
        <taxon>Bacillaceae</taxon>
        <taxon>Bacillus</taxon>
        <taxon>Bacillus cereus group</taxon>
    </lineage>
</organism>